<feature type="compositionally biased region" description="Basic and acidic residues" evidence="1">
    <location>
        <begin position="183"/>
        <end position="197"/>
    </location>
</feature>
<keyword evidence="3" id="KW-1185">Reference proteome</keyword>
<dbReference type="EMBL" id="JAUSWM010000003">
    <property type="protein sequence ID" value="MDQ0483242.1"/>
    <property type="molecule type" value="Genomic_DNA"/>
</dbReference>
<evidence type="ECO:0000256" key="1">
    <source>
        <dbReference type="SAM" id="MobiDB-lite"/>
    </source>
</evidence>
<organism evidence="2 3">
    <name type="scientific">Guptibacillus hwajinpoensis</name>
    <dbReference type="NCBI Taxonomy" id="208199"/>
    <lineage>
        <taxon>Bacteria</taxon>
        <taxon>Bacillati</taxon>
        <taxon>Bacillota</taxon>
        <taxon>Bacilli</taxon>
        <taxon>Bacillales</taxon>
        <taxon>Guptibacillaceae</taxon>
        <taxon>Guptibacillus</taxon>
    </lineage>
</organism>
<evidence type="ECO:0000313" key="2">
    <source>
        <dbReference type="EMBL" id="MDQ0483242.1"/>
    </source>
</evidence>
<dbReference type="GeneID" id="301326937"/>
<dbReference type="InterPro" id="IPR024995">
    <property type="entry name" value="DUF3895"/>
</dbReference>
<feature type="region of interest" description="Disordered" evidence="1">
    <location>
        <begin position="183"/>
        <end position="221"/>
    </location>
</feature>
<feature type="compositionally biased region" description="Basic and acidic residues" evidence="1">
    <location>
        <begin position="207"/>
        <end position="216"/>
    </location>
</feature>
<gene>
    <name evidence="2" type="ORF">QO000_002214</name>
</gene>
<dbReference type="Pfam" id="PF13034">
    <property type="entry name" value="DUF3895"/>
    <property type="match status" value="1"/>
</dbReference>
<accession>A0ABU0K1L2</accession>
<dbReference type="RefSeq" id="WP_301551421.1">
    <property type="nucleotide sequence ID" value="NZ_JAQRMZ010000003.1"/>
</dbReference>
<sequence length="331" mass="38087">MPYSLTTNERDQLFQELTADQQIYLNKFLKRGRKTVFANVIARDKGRMIPDGASDQEIEMLLDDWILDDFIDAGFVSDELLCECGRPLRYQYVVRHVKTGEVLRFGINHFEEHTGMSSVIVKEVMKGFNTIDYELDELLVKQAKGRSSYEIPPGMPIPADIRDLLDLQLPLLDRQERRLHEGIRSFREEQEATKRGSNDFSSTTSRTNREESKPNDELQPELQPSFDLFAEENTSNLEPVIPKPKNTFVVGGLSFIIQEAIDGYIQSGIESTIMMCELLIKEEKTTNNRYSTGKPKIYFAVSTYLDSFVQMGEMTVEPLGQEDRIYRLKDK</sequence>
<reference evidence="2" key="1">
    <citation type="submission" date="2023-07" db="EMBL/GenBank/DDBJ databases">
        <title>Genomic Encyclopedia of Type Strains, Phase IV (KMG-IV): sequencing the most valuable type-strain genomes for metagenomic binning, comparative biology and taxonomic classification.</title>
        <authorList>
            <person name="Goeker M."/>
        </authorList>
    </citation>
    <scope>NUCLEOTIDE SEQUENCE [LARGE SCALE GENOMIC DNA]</scope>
    <source>
        <strain evidence="2">JSM 076093</strain>
    </source>
</reference>
<evidence type="ECO:0008006" key="4">
    <source>
        <dbReference type="Google" id="ProtNLM"/>
    </source>
</evidence>
<dbReference type="Proteomes" id="UP001226720">
    <property type="component" value="Unassembled WGS sequence"/>
</dbReference>
<comment type="caution">
    <text evidence="2">The sequence shown here is derived from an EMBL/GenBank/DDBJ whole genome shotgun (WGS) entry which is preliminary data.</text>
</comment>
<protein>
    <recommendedName>
        <fullName evidence="4">DUF3895 domain-containing protein</fullName>
    </recommendedName>
</protein>
<evidence type="ECO:0000313" key="3">
    <source>
        <dbReference type="Proteomes" id="UP001226720"/>
    </source>
</evidence>
<proteinExistence type="predicted"/>
<name>A0ABU0K1L2_9BACL</name>